<gene>
    <name evidence="2" type="ORF">OsI_29566</name>
</gene>
<feature type="region of interest" description="Disordered" evidence="1">
    <location>
        <begin position="1"/>
        <end position="137"/>
    </location>
</feature>
<organism evidence="2 3">
    <name type="scientific">Oryza sativa subsp. indica</name>
    <name type="common">Rice</name>
    <dbReference type="NCBI Taxonomy" id="39946"/>
    <lineage>
        <taxon>Eukaryota</taxon>
        <taxon>Viridiplantae</taxon>
        <taxon>Streptophyta</taxon>
        <taxon>Embryophyta</taxon>
        <taxon>Tracheophyta</taxon>
        <taxon>Spermatophyta</taxon>
        <taxon>Magnoliopsida</taxon>
        <taxon>Liliopsida</taxon>
        <taxon>Poales</taxon>
        <taxon>Poaceae</taxon>
        <taxon>BOP clade</taxon>
        <taxon>Oryzoideae</taxon>
        <taxon>Oryzeae</taxon>
        <taxon>Oryzinae</taxon>
        <taxon>Oryza</taxon>
        <taxon>Oryza sativa</taxon>
    </lineage>
</organism>
<dbReference type="Proteomes" id="UP000007015">
    <property type="component" value="Chromosome 8"/>
</dbReference>
<feature type="compositionally biased region" description="Basic residues" evidence="1">
    <location>
        <begin position="78"/>
        <end position="96"/>
    </location>
</feature>
<proteinExistence type="predicted"/>
<dbReference type="HOGENOM" id="CLU_1868526_0_0_1"/>
<sequence length="137" mass="15317">MPTTSSGGADDELRCGGRGRRRRAPAWRTRPPPMSSGVEDAATGKLQRGAWSHGRRRILRGDRDGAGDELRHGERSRVLRRGRRTRPLVTSSRRRTQSPATSSDMDRGWGRMRLPATRFGFGVDRGRGRTRPPMTTP</sequence>
<dbReference type="EMBL" id="CM000133">
    <property type="protein sequence ID" value="EAZ07318.1"/>
    <property type="molecule type" value="Genomic_DNA"/>
</dbReference>
<evidence type="ECO:0000256" key="1">
    <source>
        <dbReference type="SAM" id="MobiDB-lite"/>
    </source>
</evidence>
<feature type="compositionally biased region" description="Basic and acidic residues" evidence="1">
    <location>
        <begin position="59"/>
        <end position="77"/>
    </location>
</feature>
<evidence type="ECO:0000313" key="2">
    <source>
        <dbReference type="EMBL" id="EAZ07318.1"/>
    </source>
</evidence>
<protein>
    <submittedName>
        <fullName evidence="2">Uncharacterized protein</fullName>
    </submittedName>
</protein>
<dbReference type="AlphaFoldDB" id="A2YW57"/>
<accession>A2YW57</accession>
<dbReference type="Gramene" id="BGIOSGA026824-TA">
    <property type="protein sequence ID" value="BGIOSGA026824-PA"/>
    <property type="gene ID" value="BGIOSGA026824"/>
</dbReference>
<name>A2YW57_ORYSI</name>
<keyword evidence="3" id="KW-1185">Reference proteome</keyword>
<reference evidence="2 3" key="1">
    <citation type="journal article" date="2005" name="PLoS Biol.">
        <title>The genomes of Oryza sativa: a history of duplications.</title>
        <authorList>
            <person name="Yu J."/>
            <person name="Wang J."/>
            <person name="Lin W."/>
            <person name="Li S."/>
            <person name="Li H."/>
            <person name="Zhou J."/>
            <person name="Ni P."/>
            <person name="Dong W."/>
            <person name="Hu S."/>
            <person name="Zeng C."/>
            <person name="Zhang J."/>
            <person name="Zhang Y."/>
            <person name="Li R."/>
            <person name="Xu Z."/>
            <person name="Li S."/>
            <person name="Li X."/>
            <person name="Zheng H."/>
            <person name="Cong L."/>
            <person name="Lin L."/>
            <person name="Yin J."/>
            <person name="Geng J."/>
            <person name="Li G."/>
            <person name="Shi J."/>
            <person name="Liu J."/>
            <person name="Lv H."/>
            <person name="Li J."/>
            <person name="Wang J."/>
            <person name="Deng Y."/>
            <person name="Ran L."/>
            <person name="Shi X."/>
            <person name="Wang X."/>
            <person name="Wu Q."/>
            <person name="Li C."/>
            <person name="Ren X."/>
            <person name="Wang J."/>
            <person name="Wang X."/>
            <person name="Li D."/>
            <person name="Liu D."/>
            <person name="Zhang X."/>
            <person name="Ji Z."/>
            <person name="Zhao W."/>
            <person name="Sun Y."/>
            <person name="Zhang Z."/>
            <person name="Bao J."/>
            <person name="Han Y."/>
            <person name="Dong L."/>
            <person name="Ji J."/>
            <person name="Chen P."/>
            <person name="Wu S."/>
            <person name="Liu J."/>
            <person name="Xiao Y."/>
            <person name="Bu D."/>
            <person name="Tan J."/>
            <person name="Yang L."/>
            <person name="Ye C."/>
            <person name="Zhang J."/>
            <person name="Xu J."/>
            <person name="Zhou Y."/>
            <person name="Yu Y."/>
            <person name="Zhang B."/>
            <person name="Zhuang S."/>
            <person name="Wei H."/>
            <person name="Liu B."/>
            <person name="Lei M."/>
            <person name="Yu H."/>
            <person name="Li Y."/>
            <person name="Xu H."/>
            <person name="Wei S."/>
            <person name="He X."/>
            <person name="Fang L."/>
            <person name="Zhang Z."/>
            <person name="Zhang Y."/>
            <person name="Huang X."/>
            <person name="Su Z."/>
            <person name="Tong W."/>
            <person name="Li J."/>
            <person name="Tong Z."/>
            <person name="Li S."/>
            <person name="Ye J."/>
            <person name="Wang L."/>
            <person name="Fang L."/>
            <person name="Lei T."/>
            <person name="Chen C."/>
            <person name="Chen H."/>
            <person name="Xu Z."/>
            <person name="Li H."/>
            <person name="Huang H."/>
            <person name="Zhang F."/>
            <person name="Xu H."/>
            <person name="Li N."/>
            <person name="Zhao C."/>
            <person name="Li S."/>
            <person name="Dong L."/>
            <person name="Huang Y."/>
            <person name="Li L."/>
            <person name="Xi Y."/>
            <person name="Qi Q."/>
            <person name="Li W."/>
            <person name="Zhang B."/>
            <person name="Hu W."/>
            <person name="Zhang Y."/>
            <person name="Tian X."/>
            <person name="Jiao Y."/>
            <person name="Liang X."/>
            <person name="Jin J."/>
            <person name="Gao L."/>
            <person name="Zheng W."/>
            <person name="Hao B."/>
            <person name="Liu S."/>
            <person name="Wang W."/>
            <person name="Yuan L."/>
            <person name="Cao M."/>
            <person name="McDermott J."/>
            <person name="Samudrala R."/>
            <person name="Wang J."/>
            <person name="Wong G.K."/>
            <person name="Yang H."/>
        </authorList>
    </citation>
    <scope>NUCLEOTIDE SEQUENCE [LARGE SCALE GENOMIC DNA]</scope>
    <source>
        <strain evidence="3">cv. 93-11</strain>
    </source>
</reference>
<evidence type="ECO:0000313" key="3">
    <source>
        <dbReference type="Proteomes" id="UP000007015"/>
    </source>
</evidence>